<proteinExistence type="predicted"/>
<evidence type="ECO:0000313" key="2">
    <source>
        <dbReference type="Proteomes" id="UP001497623"/>
    </source>
</evidence>
<dbReference type="AlphaFoldDB" id="A0AAV2RMV1"/>
<dbReference type="Proteomes" id="UP001497623">
    <property type="component" value="Unassembled WGS sequence"/>
</dbReference>
<organism evidence="1 2">
    <name type="scientific">Meganyctiphanes norvegica</name>
    <name type="common">Northern krill</name>
    <name type="synonym">Thysanopoda norvegica</name>
    <dbReference type="NCBI Taxonomy" id="48144"/>
    <lineage>
        <taxon>Eukaryota</taxon>
        <taxon>Metazoa</taxon>
        <taxon>Ecdysozoa</taxon>
        <taxon>Arthropoda</taxon>
        <taxon>Crustacea</taxon>
        <taxon>Multicrustacea</taxon>
        <taxon>Malacostraca</taxon>
        <taxon>Eumalacostraca</taxon>
        <taxon>Eucarida</taxon>
        <taxon>Euphausiacea</taxon>
        <taxon>Euphausiidae</taxon>
        <taxon>Meganyctiphanes</taxon>
    </lineage>
</organism>
<gene>
    <name evidence="1" type="ORF">MNOR_LOCUS27249</name>
</gene>
<comment type="caution">
    <text evidence="1">The sequence shown here is derived from an EMBL/GenBank/DDBJ whole genome shotgun (WGS) entry which is preliminary data.</text>
</comment>
<evidence type="ECO:0000313" key="1">
    <source>
        <dbReference type="EMBL" id="CAL4133683.1"/>
    </source>
</evidence>
<sequence>MNYIKPKRKRFCDHSSAFFEYQNSSKKIEDFNTKIGCVLTGKWGFICTSSMKISFDSLCKFLRGVKKCAKMAKFPKSIFLPKTDTKLFSLEESVWDDLGQICKKTYENILKKKNL</sequence>
<name>A0AAV2RMV1_MEGNR</name>
<reference evidence="1 2" key="1">
    <citation type="submission" date="2024-05" db="EMBL/GenBank/DDBJ databases">
        <authorList>
            <person name="Wallberg A."/>
        </authorList>
    </citation>
    <scope>NUCLEOTIDE SEQUENCE [LARGE SCALE GENOMIC DNA]</scope>
</reference>
<protein>
    <submittedName>
        <fullName evidence="1">Uncharacterized protein</fullName>
    </submittedName>
</protein>
<dbReference type="EMBL" id="CAXKWB010028350">
    <property type="protein sequence ID" value="CAL4133683.1"/>
    <property type="molecule type" value="Genomic_DNA"/>
</dbReference>
<accession>A0AAV2RMV1</accession>
<keyword evidence="2" id="KW-1185">Reference proteome</keyword>